<dbReference type="Gene3D" id="2.20.230.10">
    <property type="entry name" value="Resuscitation-promoting factor rpfb"/>
    <property type="match status" value="1"/>
</dbReference>
<dbReference type="Proteomes" id="UP000178603">
    <property type="component" value="Unassembled WGS sequence"/>
</dbReference>
<keyword evidence="2" id="KW-0812">Transmembrane</keyword>
<comment type="caution">
    <text evidence="4">The sequence shown here is derived from an EMBL/GenBank/DDBJ whole genome shotgun (WGS) entry which is preliminary data.</text>
</comment>
<feature type="transmembrane region" description="Helical" evidence="2">
    <location>
        <begin position="72"/>
        <end position="92"/>
    </location>
</feature>
<feature type="transmembrane region" description="Helical" evidence="2">
    <location>
        <begin position="47"/>
        <end position="65"/>
    </location>
</feature>
<feature type="transmembrane region" description="Helical" evidence="2">
    <location>
        <begin position="177"/>
        <end position="195"/>
    </location>
</feature>
<evidence type="ECO:0000259" key="3">
    <source>
        <dbReference type="PROSITE" id="PS51109"/>
    </source>
</evidence>
<dbReference type="EMBL" id="MGGW01000004">
    <property type="protein sequence ID" value="OGM55366.1"/>
    <property type="molecule type" value="Genomic_DNA"/>
</dbReference>
<gene>
    <name evidence="4" type="ORF">A3E44_03730</name>
</gene>
<sequence>MNWRFYWSNWIFGGLFGIILGAFLPWFTIGIPFILSENVYGLQAGGQYTLVLGWIGISALSLVLSQKLSFKLFFFIELLIASASLLFCLYIAGVFNRIVGFASILSTLLAGFGVSSLAGTGIGLYITILGSTFVIIGLIKFQKGGKDNEEEYEIRPAFIGYLLRSYSRLISIIPLKIYGLVFLLIVTFATGSLVVDKLGITARKENREVNETINFSTIKESSDSLPATVSYIKQKGVPGTRKVTLQNIYDKEGNIKETRTISSVITQNPIDQIIVEGTVSSYSSAQDLRQKAQQFYENYKNKNYSKVSNWFKRATAGRELVYSEEKIEKAVSESKFEIKEVTVGMPEITFPYAKTYESKDEIVILASIPIELKSESVFYKEKVTNFKAISYFDFENKDWLFSPIGPVSVTDGTGVNKFTATIGADKQEIEGEIGIPKVFQWIPIEEDSYEKFRLHIYLVINGGFMDGKKISRIEFQDVRDDLGYSHGGYYKADPFYKRGDKDSGIGPNVWVYIETTIGKVIEAKTISIKVTRVFEKPVYSYEDPGIEASPKEFTITGIKIN</sequence>
<dbReference type="InterPro" id="IPR011098">
    <property type="entry name" value="G5_dom"/>
</dbReference>
<reference evidence="4 5" key="1">
    <citation type="journal article" date="2016" name="Nat. Commun.">
        <title>Thousands of microbial genomes shed light on interconnected biogeochemical processes in an aquifer system.</title>
        <authorList>
            <person name="Anantharaman K."/>
            <person name="Brown C.T."/>
            <person name="Hug L.A."/>
            <person name="Sharon I."/>
            <person name="Castelle C.J."/>
            <person name="Probst A.J."/>
            <person name="Thomas B.C."/>
            <person name="Singh A."/>
            <person name="Wilkins M.J."/>
            <person name="Karaoz U."/>
            <person name="Brodie E.L."/>
            <person name="Williams K.H."/>
            <person name="Hubbard S.S."/>
            <person name="Banfield J.F."/>
        </authorList>
    </citation>
    <scope>NUCLEOTIDE SEQUENCE [LARGE SCALE GENOMIC DNA]</scope>
</reference>
<dbReference type="SMART" id="SM01208">
    <property type="entry name" value="G5"/>
    <property type="match status" value="1"/>
</dbReference>
<dbReference type="AlphaFoldDB" id="A0A1F8AUF8"/>
<evidence type="ECO:0000256" key="2">
    <source>
        <dbReference type="SAM" id="Phobius"/>
    </source>
</evidence>
<keyword evidence="1" id="KW-0732">Signal</keyword>
<keyword evidence="2" id="KW-1133">Transmembrane helix</keyword>
<evidence type="ECO:0000313" key="4">
    <source>
        <dbReference type="EMBL" id="OGM55366.1"/>
    </source>
</evidence>
<feature type="transmembrane region" description="Helical" evidence="2">
    <location>
        <begin position="122"/>
        <end position="141"/>
    </location>
</feature>
<organism evidence="4 5">
    <name type="scientific">Candidatus Woesebacteria bacterium RIFCSPHIGHO2_12_FULL_41_24</name>
    <dbReference type="NCBI Taxonomy" id="1802510"/>
    <lineage>
        <taxon>Bacteria</taxon>
        <taxon>Candidatus Woeseibacteriota</taxon>
    </lineage>
</organism>
<dbReference type="Pfam" id="PF07501">
    <property type="entry name" value="G5"/>
    <property type="match status" value="1"/>
</dbReference>
<feature type="domain" description="G5" evidence="3">
    <location>
        <begin position="198"/>
        <end position="280"/>
    </location>
</feature>
<evidence type="ECO:0000256" key="1">
    <source>
        <dbReference type="ARBA" id="ARBA00022729"/>
    </source>
</evidence>
<protein>
    <recommendedName>
        <fullName evidence="3">G5 domain-containing protein</fullName>
    </recommendedName>
</protein>
<name>A0A1F8AUF8_9BACT</name>
<proteinExistence type="predicted"/>
<keyword evidence="2" id="KW-0472">Membrane</keyword>
<dbReference type="PROSITE" id="PS51109">
    <property type="entry name" value="G5"/>
    <property type="match status" value="1"/>
</dbReference>
<accession>A0A1F8AUF8</accession>
<evidence type="ECO:0000313" key="5">
    <source>
        <dbReference type="Proteomes" id="UP000178603"/>
    </source>
</evidence>
<feature type="transmembrane region" description="Helical" evidence="2">
    <location>
        <begin position="12"/>
        <end position="35"/>
    </location>
</feature>